<feature type="signal peptide" evidence="1">
    <location>
        <begin position="1"/>
        <end position="20"/>
    </location>
</feature>
<gene>
    <name evidence="2" type="ORF">WCY31_09915</name>
</gene>
<keyword evidence="1" id="KW-0732">Signal</keyword>
<dbReference type="SUPFAM" id="SSF48452">
    <property type="entry name" value="TPR-like"/>
    <property type="match status" value="1"/>
</dbReference>
<dbReference type="Gene3D" id="1.25.40.10">
    <property type="entry name" value="Tetratricopeptide repeat domain"/>
    <property type="match status" value="1"/>
</dbReference>
<dbReference type="RefSeq" id="WP_345972256.1">
    <property type="nucleotide sequence ID" value="NZ_CP147920.1"/>
</dbReference>
<reference evidence="2 3" key="1">
    <citation type="submission" date="2024-03" db="EMBL/GenBank/DDBJ databases">
        <title>Sulfurimonas sp. HSL3-1.</title>
        <authorList>
            <person name="Wang S."/>
        </authorList>
    </citation>
    <scope>NUCLEOTIDE SEQUENCE [LARGE SCALE GENOMIC DNA]</scope>
    <source>
        <strain evidence="2 3">HSL3-1</strain>
    </source>
</reference>
<evidence type="ECO:0008006" key="4">
    <source>
        <dbReference type="Google" id="ProtNLM"/>
    </source>
</evidence>
<feature type="chain" id="PRO_5046253084" description="Tetratricopeptide repeat protein" evidence="1">
    <location>
        <begin position="21"/>
        <end position="383"/>
    </location>
</feature>
<protein>
    <recommendedName>
        <fullName evidence="4">Tetratricopeptide repeat protein</fullName>
    </recommendedName>
</protein>
<proteinExistence type="predicted"/>
<accession>A0ABZ3HAY8</accession>
<name>A0ABZ3HAY8_9BACT</name>
<keyword evidence="3" id="KW-1185">Reference proteome</keyword>
<dbReference type="EMBL" id="CP147920">
    <property type="protein sequence ID" value="XAU14557.1"/>
    <property type="molecule type" value="Genomic_DNA"/>
</dbReference>
<dbReference type="Proteomes" id="UP001447842">
    <property type="component" value="Chromosome"/>
</dbReference>
<evidence type="ECO:0000256" key="1">
    <source>
        <dbReference type="SAM" id="SignalP"/>
    </source>
</evidence>
<sequence>MKRFWIIAALVGALSVQLAAKTDDVDYVELGAMMLRDGHVERANDALNMVDLNDTELDLPRYYMLKGLVETKKSFYKEANVHFYKSIELNEDTNASKPLYLYIAQNSFKLKEYKGCIAALDKVPDLMAQNPKLFGLKAECFWREGDKDAALAVLRDVNSRFPSYWDAYKQRFYYLVSLGLFQAALDDAQVYLKNAKANETILINFINALRQSGQTEKAIELGEEANLRYPSSAKVTVMLAHLYIDKEMIGAAAELFNEASIEDGKYTNESAEMYRRARDYVMALLKNTQMLDTKEKYKQRIAIFLEYGDYERIIVTRKAMARSGLMEEEGMRYALAYAYYMEGEFEQTEALLETLSQPELFAKAVELRKKMEKCKNNIWECQQ</sequence>
<dbReference type="InterPro" id="IPR011990">
    <property type="entry name" value="TPR-like_helical_dom_sf"/>
</dbReference>
<organism evidence="2 3">
    <name type="scientific">Sulfurimonas diazotrophicus</name>
    <dbReference type="NCBI Taxonomy" id="3131939"/>
    <lineage>
        <taxon>Bacteria</taxon>
        <taxon>Pseudomonadati</taxon>
        <taxon>Campylobacterota</taxon>
        <taxon>Epsilonproteobacteria</taxon>
        <taxon>Campylobacterales</taxon>
        <taxon>Sulfurimonadaceae</taxon>
        <taxon>Sulfurimonas</taxon>
    </lineage>
</organism>
<evidence type="ECO:0000313" key="2">
    <source>
        <dbReference type="EMBL" id="XAU14557.1"/>
    </source>
</evidence>
<evidence type="ECO:0000313" key="3">
    <source>
        <dbReference type="Proteomes" id="UP001447842"/>
    </source>
</evidence>